<sequence length="96" mass="11108">MNNIERMLVMPAEARPWHEYARYYSAEPDGKIVGIFIIPDERDRQNEFYNLPAGQRRWVDDYRNLPSINDGGCGVLTVTLYPKSQKREGPFCNGEA</sequence>
<evidence type="ECO:0000313" key="2">
    <source>
        <dbReference type="Proteomes" id="UP001059971"/>
    </source>
</evidence>
<accession>A0ABN5WHI9</accession>
<dbReference type="Proteomes" id="UP001059971">
    <property type="component" value="Chromosome 1"/>
</dbReference>
<evidence type="ECO:0000313" key="1">
    <source>
        <dbReference type="EMBL" id="BBF68971.1"/>
    </source>
</evidence>
<gene>
    <name evidence="1" type="ORF">SBA_ch1_11710</name>
</gene>
<proteinExistence type="predicted"/>
<dbReference type="RefSeq" id="WP_261936219.1">
    <property type="nucleotide sequence ID" value="NZ_AP018817.1"/>
</dbReference>
<organism evidence="1 2">
    <name type="scientific">Sphingomonas bisphenolicum</name>
    <dbReference type="NCBI Taxonomy" id="296544"/>
    <lineage>
        <taxon>Bacteria</taxon>
        <taxon>Pseudomonadati</taxon>
        <taxon>Pseudomonadota</taxon>
        <taxon>Alphaproteobacteria</taxon>
        <taxon>Sphingomonadales</taxon>
        <taxon>Sphingomonadaceae</taxon>
        <taxon>Sphingomonas</taxon>
    </lineage>
</organism>
<protein>
    <submittedName>
        <fullName evidence="1">Uncharacterized protein</fullName>
    </submittedName>
</protein>
<dbReference type="EMBL" id="AP018817">
    <property type="protein sequence ID" value="BBF68971.1"/>
    <property type="molecule type" value="Genomic_DNA"/>
</dbReference>
<reference evidence="1" key="1">
    <citation type="submission" date="2018-07" db="EMBL/GenBank/DDBJ databases">
        <title>Complete genome sequence of Sphingomonas bisphenolicum strain AO1, a bisphenol A degradative bacterium isolated from Japanese farm field.</title>
        <authorList>
            <person name="Murakami M."/>
            <person name="Koh M."/>
            <person name="Koba S."/>
            <person name="Matsumura Y."/>
        </authorList>
    </citation>
    <scope>NUCLEOTIDE SEQUENCE</scope>
    <source>
        <strain evidence="1">AO1</strain>
    </source>
</reference>
<name>A0ABN5WHI9_9SPHN</name>
<keyword evidence="2" id="KW-1185">Reference proteome</keyword>